<evidence type="ECO:0000256" key="1">
    <source>
        <dbReference type="ARBA" id="ARBA00022737"/>
    </source>
</evidence>
<keyword evidence="1" id="KW-0677">Repeat</keyword>
<protein>
    <submittedName>
        <fullName evidence="3">Uncharacterized protein</fullName>
    </submittedName>
</protein>
<dbReference type="Gene3D" id="1.25.40.10">
    <property type="entry name" value="Tetratricopeptide repeat domain"/>
    <property type="match status" value="1"/>
</dbReference>
<accession>A0A5C7IRJ1</accession>
<dbReference type="Proteomes" id="UP000323000">
    <property type="component" value="Chromosome 2"/>
</dbReference>
<organism evidence="3 4">
    <name type="scientific">Acer yangbiense</name>
    <dbReference type="NCBI Taxonomy" id="1000413"/>
    <lineage>
        <taxon>Eukaryota</taxon>
        <taxon>Viridiplantae</taxon>
        <taxon>Streptophyta</taxon>
        <taxon>Embryophyta</taxon>
        <taxon>Tracheophyta</taxon>
        <taxon>Spermatophyta</taxon>
        <taxon>Magnoliopsida</taxon>
        <taxon>eudicotyledons</taxon>
        <taxon>Gunneridae</taxon>
        <taxon>Pentapetalae</taxon>
        <taxon>rosids</taxon>
        <taxon>malvids</taxon>
        <taxon>Sapindales</taxon>
        <taxon>Sapindaceae</taxon>
        <taxon>Hippocastanoideae</taxon>
        <taxon>Acereae</taxon>
        <taxon>Acer</taxon>
    </lineage>
</organism>
<evidence type="ECO:0000313" key="4">
    <source>
        <dbReference type="Proteomes" id="UP000323000"/>
    </source>
</evidence>
<evidence type="ECO:0000313" key="3">
    <source>
        <dbReference type="EMBL" id="TXG71066.1"/>
    </source>
</evidence>
<sequence length="206" mass="23996">MQQHHRKRDKMKGNATKATKNKPKQKKKKPKTEHRRTRKERLAYILEHSDESEEEDESYLEESDEEDESHVEESYEEDEPHPKYFRQLVDSALLLECEIFPYVPRLQSSDFPKVLKGNGYLRAIHKLLPISPTGPSSMSQAVLKARKLFDEMRDRFNFSWTATISGYVRYDKPLEALKLYRNMQISEKSISNKFTVSSALAAASAI</sequence>
<gene>
    <name evidence="3" type="ORF">EZV62_006001</name>
</gene>
<comment type="caution">
    <text evidence="3">The sequence shown here is derived from an EMBL/GenBank/DDBJ whole genome shotgun (WGS) entry which is preliminary data.</text>
</comment>
<dbReference type="EMBL" id="VAHF01000002">
    <property type="protein sequence ID" value="TXG71066.1"/>
    <property type="molecule type" value="Genomic_DNA"/>
</dbReference>
<feature type="compositionally biased region" description="Basic residues" evidence="2">
    <location>
        <begin position="19"/>
        <end position="39"/>
    </location>
</feature>
<dbReference type="InterPro" id="IPR011990">
    <property type="entry name" value="TPR-like_helical_dom_sf"/>
</dbReference>
<reference evidence="4" key="1">
    <citation type="journal article" date="2019" name="Gigascience">
        <title>De novo genome assembly of the endangered Acer yangbiense, a plant species with extremely small populations endemic to Yunnan Province, China.</title>
        <authorList>
            <person name="Yang J."/>
            <person name="Wariss H.M."/>
            <person name="Tao L."/>
            <person name="Zhang R."/>
            <person name="Yun Q."/>
            <person name="Hollingsworth P."/>
            <person name="Dao Z."/>
            <person name="Luo G."/>
            <person name="Guo H."/>
            <person name="Ma Y."/>
            <person name="Sun W."/>
        </authorList>
    </citation>
    <scope>NUCLEOTIDE SEQUENCE [LARGE SCALE GENOMIC DNA]</scope>
    <source>
        <strain evidence="4">cv. Malutang</strain>
    </source>
</reference>
<dbReference type="AlphaFoldDB" id="A0A5C7IRJ1"/>
<feature type="compositionally biased region" description="Acidic residues" evidence="2">
    <location>
        <begin position="50"/>
        <end position="79"/>
    </location>
</feature>
<dbReference type="Pfam" id="PF01535">
    <property type="entry name" value="PPR"/>
    <property type="match status" value="1"/>
</dbReference>
<feature type="compositionally biased region" description="Basic residues" evidence="2">
    <location>
        <begin position="1"/>
        <end position="10"/>
    </location>
</feature>
<dbReference type="InterPro" id="IPR002885">
    <property type="entry name" value="PPR_rpt"/>
</dbReference>
<evidence type="ECO:0000256" key="2">
    <source>
        <dbReference type="SAM" id="MobiDB-lite"/>
    </source>
</evidence>
<keyword evidence="4" id="KW-1185">Reference proteome</keyword>
<feature type="region of interest" description="Disordered" evidence="2">
    <location>
        <begin position="1"/>
        <end position="82"/>
    </location>
</feature>
<name>A0A5C7IRJ1_9ROSI</name>
<dbReference type="OrthoDB" id="9990610at2759"/>
<proteinExistence type="predicted"/>